<dbReference type="GO" id="GO:0005737">
    <property type="term" value="C:cytoplasm"/>
    <property type="evidence" value="ECO:0007669"/>
    <property type="project" value="TreeGrafter"/>
</dbReference>
<dbReference type="InterPro" id="IPR015797">
    <property type="entry name" value="NUDIX_hydrolase-like_dom_sf"/>
</dbReference>
<evidence type="ECO:0000256" key="1">
    <source>
        <dbReference type="ARBA" id="ARBA00001946"/>
    </source>
</evidence>
<dbReference type="OrthoDB" id="7066910at2"/>
<keyword evidence="3" id="KW-0378">Hydrolase</keyword>
<dbReference type="Gene3D" id="3.90.79.10">
    <property type="entry name" value="Nucleoside Triphosphate Pyrophosphohydrolase"/>
    <property type="match status" value="1"/>
</dbReference>
<accession>A0A411Z2B2</accession>
<proteinExistence type="predicted"/>
<dbReference type="PANTHER" id="PTHR12629">
    <property type="entry name" value="DIPHOSPHOINOSITOL POLYPHOSPHATE PHOSPHOHYDROLASE"/>
    <property type="match status" value="1"/>
</dbReference>
<dbReference type="GO" id="GO:0046872">
    <property type="term" value="F:metal ion binding"/>
    <property type="evidence" value="ECO:0007669"/>
    <property type="project" value="UniProtKB-KW"/>
</dbReference>
<comment type="caution">
    <text evidence="6">The sequence shown here is derived from an EMBL/GenBank/DDBJ whole genome shotgun (WGS) entry which is preliminary data.</text>
</comment>
<dbReference type="InterPro" id="IPR000086">
    <property type="entry name" value="NUDIX_hydrolase_dom"/>
</dbReference>
<dbReference type="SUPFAM" id="SSF55811">
    <property type="entry name" value="Nudix"/>
    <property type="match status" value="1"/>
</dbReference>
<dbReference type="Proteomes" id="UP000284547">
    <property type="component" value="Unassembled WGS sequence"/>
</dbReference>
<dbReference type="CDD" id="cd04666">
    <property type="entry name" value="NUDIX_DIPP2_like_Nudt4"/>
    <property type="match status" value="1"/>
</dbReference>
<comment type="cofactor">
    <cofactor evidence="1">
        <name>Mg(2+)</name>
        <dbReference type="ChEBI" id="CHEBI:18420"/>
    </cofactor>
</comment>
<dbReference type="PANTHER" id="PTHR12629:SF0">
    <property type="entry name" value="DIPHOSPHOINOSITOL-POLYPHOSPHATE DIPHOSPHATASE"/>
    <property type="match status" value="1"/>
</dbReference>
<dbReference type="RefSeq" id="WP_118152126.1">
    <property type="nucleotide sequence ID" value="NZ_QWEY01000005.1"/>
</dbReference>
<dbReference type="GO" id="GO:0016462">
    <property type="term" value="F:pyrophosphatase activity"/>
    <property type="evidence" value="ECO:0007669"/>
    <property type="project" value="InterPro"/>
</dbReference>
<organism evidence="6 7">
    <name type="scientific">Pseudotabrizicola alkalilacus</name>
    <dbReference type="NCBI Taxonomy" id="2305252"/>
    <lineage>
        <taxon>Bacteria</taxon>
        <taxon>Pseudomonadati</taxon>
        <taxon>Pseudomonadota</taxon>
        <taxon>Alphaproteobacteria</taxon>
        <taxon>Rhodobacterales</taxon>
        <taxon>Paracoccaceae</taxon>
        <taxon>Pseudotabrizicola</taxon>
    </lineage>
</organism>
<dbReference type="AlphaFoldDB" id="A0A411Z2B2"/>
<dbReference type="InterPro" id="IPR047198">
    <property type="entry name" value="DDP-like_NUDIX"/>
</dbReference>
<protein>
    <submittedName>
        <fullName evidence="6">NUDIX domain-containing protein</fullName>
    </submittedName>
</protein>
<name>A0A411Z2B2_9RHOB</name>
<evidence type="ECO:0000256" key="4">
    <source>
        <dbReference type="ARBA" id="ARBA00022842"/>
    </source>
</evidence>
<evidence type="ECO:0000259" key="5">
    <source>
        <dbReference type="PROSITE" id="PS51462"/>
    </source>
</evidence>
<evidence type="ECO:0000256" key="2">
    <source>
        <dbReference type="ARBA" id="ARBA00022723"/>
    </source>
</evidence>
<keyword evidence="2" id="KW-0479">Metal-binding</keyword>
<gene>
    <name evidence="6" type="ORF">D1012_11135</name>
</gene>
<evidence type="ECO:0000313" key="7">
    <source>
        <dbReference type="Proteomes" id="UP000284547"/>
    </source>
</evidence>
<evidence type="ECO:0000313" key="6">
    <source>
        <dbReference type="EMBL" id="RGP37206.1"/>
    </source>
</evidence>
<reference evidence="6 7" key="1">
    <citation type="submission" date="2018-08" db="EMBL/GenBank/DDBJ databases">
        <title>Flavobacterium tibetense sp. nov., isolated from a wetland YonghuCo on Tibetan Plateau.</title>
        <authorList>
            <person name="Phurbu D."/>
            <person name="Lu H."/>
            <person name="Xing P."/>
        </authorList>
    </citation>
    <scope>NUCLEOTIDE SEQUENCE [LARGE SCALE GENOMIC DNA]</scope>
    <source>
        <strain evidence="6 7">DJC</strain>
    </source>
</reference>
<keyword evidence="7" id="KW-1185">Reference proteome</keyword>
<evidence type="ECO:0000256" key="3">
    <source>
        <dbReference type="ARBA" id="ARBA00022801"/>
    </source>
</evidence>
<dbReference type="PROSITE" id="PS51462">
    <property type="entry name" value="NUDIX"/>
    <property type="match status" value="1"/>
</dbReference>
<sequence>MKPATADQFALSPPEEGCASQHAALCWRMHRGRVQVLLITSRDTGRWIVPKGWPMAGKTPADTAMTEAWEEAGVLGSLETTDPLGFYGYDKLRGQKDPIPCIVSVFALRVTQLADKFPERNQRRRKWFDAQKAARKVAEPDLRGLLSQLSLKGQMLVRVPVRKKPA</sequence>
<keyword evidence="4" id="KW-0460">Magnesium</keyword>
<dbReference type="EMBL" id="QWEY01000005">
    <property type="protein sequence ID" value="RGP37206.1"/>
    <property type="molecule type" value="Genomic_DNA"/>
</dbReference>
<dbReference type="Pfam" id="PF00293">
    <property type="entry name" value="NUDIX"/>
    <property type="match status" value="1"/>
</dbReference>
<feature type="domain" description="Nudix hydrolase" evidence="5">
    <location>
        <begin position="19"/>
        <end position="150"/>
    </location>
</feature>